<dbReference type="RefSeq" id="WP_203657285.1">
    <property type="nucleotide sequence ID" value="NZ_BONR01000007.1"/>
</dbReference>
<feature type="domain" description="Aminoglycoside phosphotransferase" evidence="1">
    <location>
        <begin position="116"/>
        <end position="182"/>
    </location>
</feature>
<dbReference type="Pfam" id="PF01636">
    <property type="entry name" value="APH"/>
    <property type="match status" value="1"/>
</dbReference>
<accession>A0A919Q4D2</accession>
<evidence type="ECO:0000259" key="1">
    <source>
        <dbReference type="Pfam" id="PF01636"/>
    </source>
</evidence>
<organism evidence="2 3">
    <name type="scientific">Demequina activiva</name>
    <dbReference type="NCBI Taxonomy" id="1582364"/>
    <lineage>
        <taxon>Bacteria</taxon>
        <taxon>Bacillati</taxon>
        <taxon>Actinomycetota</taxon>
        <taxon>Actinomycetes</taxon>
        <taxon>Micrococcales</taxon>
        <taxon>Demequinaceae</taxon>
        <taxon>Demequina</taxon>
    </lineage>
</organism>
<evidence type="ECO:0000313" key="2">
    <source>
        <dbReference type="EMBL" id="GIG55606.1"/>
    </source>
</evidence>
<name>A0A919Q4D2_9MICO</name>
<dbReference type="InterPro" id="IPR002575">
    <property type="entry name" value="Aminoglycoside_PTrfase"/>
</dbReference>
<gene>
    <name evidence="2" type="ORF">Dac01nite_23580</name>
</gene>
<evidence type="ECO:0000313" key="3">
    <source>
        <dbReference type="Proteomes" id="UP000652354"/>
    </source>
</evidence>
<proteinExistence type="predicted"/>
<dbReference type="SUPFAM" id="SSF56112">
    <property type="entry name" value="Protein kinase-like (PK-like)"/>
    <property type="match status" value="1"/>
</dbReference>
<protein>
    <submittedName>
        <fullName evidence="2">Phosphotransferase</fullName>
    </submittedName>
</protein>
<dbReference type="EMBL" id="BONR01000007">
    <property type="protein sequence ID" value="GIG55606.1"/>
    <property type="molecule type" value="Genomic_DNA"/>
</dbReference>
<dbReference type="Proteomes" id="UP000652354">
    <property type="component" value="Unassembled WGS sequence"/>
</dbReference>
<dbReference type="AlphaFoldDB" id="A0A919Q4D2"/>
<sequence length="262" mass="29722">MQPDEVFTAGNINAAVVRIGDRVHRHAGPQAPTIHRLLEHARAHGVSWVPAVHGFDHAGREVLDFIPGEVVHDQPEWLFDEQILATVARALREWHDATATFPRSDADVWWWQPGKHPQEVICHVDFAPYNHVFRERRWVGAIDYDLCYPGPRAWDLAYTAYRYVPLSPHTADAVADGQGADRSFFTHPDQRRRLALFCEAYGAVDGEPTTPEAVLARLPERLDAMADWCEQQTDPDRLRDGVMYRAHARWIERGVLGDSLGA</sequence>
<keyword evidence="3" id="KW-1185">Reference proteome</keyword>
<dbReference type="InterPro" id="IPR011009">
    <property type="entry name" value="Kinase-like_dom_sf"/>
</dbReference>
<reference evidence="2" key="1">
    <citation type="submission" date="2021-01" db="EMBL/GenBank/DDBJ databases">
        <title>Whole genome shotgun sequence of Demequina activiva NBRC 110675.</title>
        <authorList>
            <person name="Komaki H."/>
            <person name="Tamura T."/>
        </authorList>
    </citation>
    <scope>NUCLEOTIDE SEQUENCE</scope>
    <source>
        <strain evidence="2">NBRC 110675</strain>
    </source>
</reference>
<dbReference type="Gene3D" id="3.90.1200.10">
    <property type="match status" value="1"/>
</dbReference>
<comment type="caution">
    <text evidence="2">The sequence shown here is derived from an EMBL/GenBank/DDBJ whole genome shotgun (WGS) entry which is preliminary data.</text>
</comment>